<evidence type="ECO:0000313" key="2">
    <source>
        <dbReference type="EMBL" id="CAI8583750.1"/>
    </source>
</evidence>
<evidence type="ECO:0000256" key="1">
    <source>
        <dbReference type="SAM" id="MobiDB-lite"/>
    </source>
</evidence>
<protein>
    <submittedName>
        <fullName evidence="2">Uncharacterized protein</fullName>
    </submittedName>
</protein>
<dbReference type="EMBL" id="CATIWC010000994">
    <property type="protein sequence ID" value="CAI8583750.1"/>
    <property type="molecule type" value="Genomic_DNA"/>
</dbReference>
<keyword evidence="3" id="KW-1185">Reference proteome</keyword>
<organism evidence="2 3">
    <name type="scientific">Vicia faba</name>
    <name type="common">Broad bean</name>
    <name type="synonym">Faba vulgaris</name>
    <dbReference type="NCBI Taxonomy" id="3906"/>
    <lineage>
        <taxon>Eukaryota</taxon>
        <taxon>Viridiplantae</taxon>
        <taxon>Streptophyta</taxon>
        <taxon>Embryophyta</taxon>
        <taxon>Tracheophyta</taxon>
        <taxon>Spermatophyta</taxon>
        <taxon>Magnoliopsida</taxon>
        <taxon>eudicotyledons</taxon>
        <taxon>Gunneridae</taxon>
        <taxon>Pentapetalae</taxon>
        <taxon>rosids</taxon>
        <taxon>fabids</taxon>
        <taxon>Fabales</taxon>
        <taxon>Fabaceae</taxon>
        <taxon>Papilionoideae</taxon>
        <taxon>50 kb inversion clade</taxon>
        <taxon>NPAAA clade</taxon>
        <taxon>Hologalegina</taxon>
        <taxon>IRL clade</taxon>
        <taxon>Fabeae</taxon>
        <taxon>Vicia</taxon>
    </lineage>
</organism>
<reference evidence="2 3" key="1">
    <citation type="submission" date="2023-01" db="EMBL/GenBank/DDBJ databases">
        <authorList>
            <person name="Kreplak J."/>
        </authorList>
    </citation>
    <scope>NUCLEOTIDE SEQUENCE [LARGE SCALE GENOMIC DNA]</scope>
</reference>
<proteinExistence type="predicted"/>
<evidence type="ECO:0000313" key="3">
    <source>
        <dbReference type="Proteomes" id="UP001157006"/>
    </source>
</evidence>
<dbReference type="AlphaFoldDB" id="A0AAV0YCR8"/>
<feature type="compositionally biased region" description="Acidic residues" evidence="1">
    <location>
        <begin position="97"/>
        <end position="106"/>
    </location>
</feature>
<name>A0AAV0YCR8_VICFA</name>
<dbReference type="Proteomes" id="UP001157006">
    <property type="component" value="Unassembled WGS sequence"/>
</dbReference>
<gene>
    <name evidence="2" type="ORF">VFH_U042160</name>
</gene>
<accession>A0AAV0YCR8</accession>
<feature type="region of interest" description="Disordered" evidence="1">
    <location>
        <begin position="83"/>
        <end position="106"/>
    </location>
</feature>
<sequence>MFLARLTDDGSTSYGEYDLLPFSILNRNGRISDLNHHCTTIRFAFSSSLLLQFHYLDLTLFSFDASIASPSTTVFFNPRCSSRTSSPIEVKQNENRYDEEDAVEDC</sequence>
<comment type="caution">
    <text evidence="2">The sequence shown here is derived from an EMBL/GenBank/DDBJ whole genome shotgun (WGS) entry which is preliminary data.</text>
</comment>